<accession>A0A2T6ZQQ1</accession>
<evidence type="ECO:0000256" key="1">
    <source>
        <dbReference type="ARBA" id="ARBA00022737"/>
    </source>
</evidence>
<dbReference type="PANTHER" id="PTHR24198">
    <property type="entry name" value="ANKYRIN REPEAT AND PROTEIN KINASE DOMAIN-CONTAINING PROTEIN"/>
    <property type="match status" value="1"/>
</dbReference>
<dbReference type="PANTHER" id="PTHR24198:SF165">
    <property type="entry name" value="ANKYRIN REPEAT-CONTAINING PROTEIN-RELATED"/>
    <property type="match status" value="1"/>
</dbReference>
<organism evidence="4 5">
    <name type="scientific">Tuber borchii</name>
    <name type="common">White truffle</name>
    <dbReference type="NCBI Taxonomy" id="42251"/>
    <lineage>
        <taxon>Eukaryota</taxon>
        <taxon>Fungi</taxon>
        <taxon>Dikarya</taxon>
        <taxon>Ascomycota</taxon>
        <taxon>Pezizomycotina</taxon>
        <taxon>Pezizomycetes</taxon>
        <taxon>Pezizales</taxon>
        <taxon>Tuberaceae</taxon>
        <taxon>Tuber</taxon>
    </lineage>
</organism>
<feature type="repeat" description="ANK" evidence="3">
    <location>
        <begin position="27"/>
        <end position="55"/>
    </location>
</feature>
<dbReference type="SUPFAM" id="SSF48403">
    <property type="entry name" value="Ankyrin repeat"/>
    <property type="match status" value="1"/>
</dbReference>
<dbReference type="STRING" id="42251.A0A2T6ZQQ1"/>
<comment type="caution">
    <text evidence="4">The sequence shown here is derived from an EMBL/GenBank/DDBJ whole genome shotgun (WGS) entry which is preliminary data.</text>
</comment>
<dbReference type="InterPro" id="IPR036770">
    <property type="entry name" value="Ankyrin_rpt-contain_sf"/>
</dbReference>
<dbReference type="Proteomes" id="UP000244722">
    <property type="component" value="Unassembled WGS sequence"/>
</dbReference>
<dbReference type="OrthoDB" id="341259at2759"/>
<dbReference type="PROSITE" id="PS50297">
    <property type="entry name" value="ANK_REP_REGION"/>
    <property type="match status" value="1"/>
</dbReference>
<dbReference type="EMBL" id="NESQ01000139">
    <property type="protein sequence ID" value="PUU77811.1"/>
    <property type="molecule type" value="Genomic_DNA"/>
</dbReference>
<dbReference type="SMART" id="SM00248">
    <property type="entry name" value="ANK"/>
    <property type="match status" value="3"/>
</dbReference>
<keyword evidence="1" id="KW-0677">Repeat</keyword>
<name>A0A2T6ZQQ1_TUBBO</name>
<dbReference type="AlphaFoldDB" id="A0A2T6ZQQ1"/>
<feature type="non-terminal residue" evidence="4">
    <location>
        <position position="1"/>
    </location>
</feature>
<dbReference type="Gene3D" id="1.25.40.20">
    <property type="entry name" value="Ankyrin repeat-containing domain"/>
    <property type="match status" value="1"/>
</dbReference>
<feature type="non-terminal residue" evidence="4">
    <location>
        <position position="100"/>
    </location>
</feature>
<dbReference type="InterPro" id="IPR002110">
    <property type="entry name" value="Ankyrin_rpt"/>
</dbReference>
<proteinExistence type="predicted"/>
<gene>
    <name evidence="4" type="ORF">B9Z19DRAFT_930323</name>
</gene>
<dbReference type="Pfam" id="PF13637">
    <property type="entry name" value="Ank_4"/>
    <property type="match status" value="1"/>
</dbReference>
<keyword evidence="2 3" id="KW-0040">ANK repeat</keyword>
<reference evidence="4 5" key="1">
    <citation type="submission" date="2017-04" db="EMBL/GenBank/DDBJ databases">
        <title>Draft genome sequence of Tuber borchii Vittad., a whitish edible truffle.</title>
        <authorList>
            <consortium name="DOE Joint Genome Institute"/>
            <person name="Murat C."/>
            <person name="Kuo A."/>
            <person name="Barry K.W."/>
            <person name="Clum A."/>
            <person name="Dockter R.B."/>
            <person name="Fauchery L."/>
            <person name="Iotti M."/>
            <person name="Kohler A."/>
            <person name="Labutti K."/>
            <person name="Lindquist E.A."/>
            <person name="Lipzen A."/>
            <person name="Ohm R.A."/>
            <person name="Wang M."/>
            <person name="Grigoriev I.V."/>
            <person name="Zambonelli A."/>
            <person name="Martin F.M."/>
        </authorList>
    </citation>
    <scope>NUCLEOTIDE SEQUENCE [LARGE SCALE GENOMIC DNA]</scope>
    <source>
        <strain evidence="4 5">Tbo3840</strain>
    </source>
</reference>
<evidence type="ECO:0000313" key="5">
    <source>
        <dbReference type="Proteomes" id="UP000244722"/>
    </source>
</evidence>
<sequence>AIEAGKLEAIELLLQRGANPNSAPIIPLDLAVEYGRIPVIELLIKYGANVHCRNNVGDTVLHWAVQTTQVGVLDYFLQKPELGLDVNVQNRHLITPLHRA</sequence>
<dbReference type="Pfam" id="PF00023">
    <property type="entry name" value="Ank"/>
    <property type="match status" value="1"/>
</dbReference>
<evidence type="ECO:0000256" key="3">
    <source>
        <dbReference type="PROSITE-ProRule" id="PRU00023"/>
    </source>
</evidence>
<evidence type="ECO:0000313" key="4">
    <source>
        <dbReference type="EMBL" id="PUU77811.1"/>
    </source>
</evidence>
<dbReference type="PROSITE" id="PS50088">
    <property type="entry name" value="ANK_REPEAT"/>
    <property type="match status" value="1"/>
</dbReference>
<protein>
    <submittedName>
        <fullName evidence="4">Ankyrin repeat-containing domain protein</fullName>
    </submittedName>
</protein>
<evidence type="ECO:0000256" key="2">
    <source>
        <dbReference type="ARBA" id="ARBA00023043"/>
    </source>
</evidence>
<keyword evidence="5" id="KW-1185">Reference proteome</keyword>